<dbReference type="EMBL" id="LNIX01000001">
    <property type="protein sequence ID" value="OXA63605.1"/>
    <property type="molecule type" value="Genomic_DNA"/>
</dbReference>
<feature type="region of interest" description="Disordered" evidence="9">
    <location>
        <begin position="61"/>
        <end position="108"/>
    </location>
</feature>
<evidence type="ECO:0000256" key="8">
    <source>
        <dbReference type="SAM" id="Coils"/>
    </source>
</evidence>
<evidence type="ECO:0000256" key="9">
    <source>
        <dbReference type="SAM" id="MobiDB-lite"/>
    </source>
</evidence>
<feature type="transmembrane region" description="Helical" evidence="7">
    <location>
        <begin position="462"/>
        <end position="490"/>
    </location>
</feature>
<evidence type="ECO:0000256" key="6">
    <source>
        <dbReference type="ARBA" id="ARBA00023136"/>
    </source>
</evidence>
<feature type="compositionally biased region" description="Basic and acidic residues" evidence="9">
    <location>
        <begin position="736"/>
        <end position="746"/>
    </location>
</feature>
<dbReference type="Pfam" id="PF09815">
    <property type="entry name" value="XK-related"/>
    <property type="match status" value="1"/>
</dbReference>
<dbReference type="InterPro" id="IPR050895">
    <property type="entry name" value="XK-related_scramblase"/>
</dbReference>
<evidence type="ECO:0000313" key="10">
    <source>
        <dbReference type="EMBL" id="OXA63605.1"/>
    </source>
</evidence>
<feature type="transmembrane region" description="Helical" evidence="7">
    <location>
        <begin position="590"/>
        <end position="610"/>
    </location>
</feature>
<feature type="region of interest" description="Disordered" evidence="9">
    <location>
        <begin position="648"/>
        <end position="675"/>
    </location>
</feature>
<feature type="compositionally biased region" description="Polar residues" evidence="9">
    <location>
        <begin position="90"/>
        <end position="106"/>
    </location>
</feature>
<feature type="compositionally biased region" description="Basic residues" evidence="9">
    <location>
        <begin position="1207"/>
        <end position="1217"/>
    </location>
</feature>
<dbReference type="GO" id="GO:0005886">
    <property type="term" value="C:plasma membrane"/>
    <property type="evidence" value="ECO:0007669"/>
    <property type="project" value="UniProtKB-SubCell"/>
</dbReference>
<gene>
    <name evidence="10" type="ORF">Fcan01_03391</name>
</gene>
<comment type="caution">
    <text evidence="10">The sequence shown here is derived from an EMBL/GenBank/DDBJ whole genome shotgun (WGS) entry which is preliminary data.</text>
</comment>
<name>A0A226F1E7_FOLCA</name>
<evidence type="ECO:0000256" key="1">
    <source>
        <dbReference type="ARBA" id="ARBA00004651"/>
    </source>
</evidence>
<feature type="transmembrane region" description="Helical" evidence="7">
    <location>
        <begin position="558"/>
        <end position="578"/>
    </location>
</feature>
<feature type="compositionally biased region" description="Basic residues" evidence="9">
    <location>
        <begin position="1093"/>
        <end position="1102"/>
    </location>
</feature>
<feature type="region of interest" description="Disordered" evidence="9">
    <location>
        <begin position="1193"/>
        <end position="1224"/>
    </location>
</feature>
<dbReference type="PANTHER" id="PTHR16024:SF4">
    <property type="entry name" value="XK-RELATED PROTEIN"/>
    <property type="match status" value="1"/>
</dbReference>
<protein>
    <recommendedName>
        <fullName evidence="7">XK-related protein</fullName>
    </recommendedName>
</protein>
<feature type="region of interest" description="Disordered" evidence="9">
    <location>
        <begin position="1070"/>
        <end position="1106"/>
    </location>
</feature>
<dbReference type="Proteomes" id="UP000198287">
    <property type="component" value="Unassembled WGS sequence"/>
</dbReference>
<accession>A0A226F1E7</accession>
<reference evidence="10 11" key="1">
    <citation type="submission" date="2015-12" db="EMBL/GenBank/DDBJ databases">
        <title>The genome of Folsomia candida.</title>
        <authorList>
            <person name="Faddeeva A."/>
            <person name="Derks M.F."/>
            <person name="Anvar Y."/>
            <person name="Smit S."/>
            <person name="Van Straalen N."/>
            <person name="Roelofs D."/>
        </authorList>
    </citation>
    <scope>NUCLEOTIDE SEQUENCE [LARGE SCALE GENOMIC DNA]</scope>
    <source>
        <strain evidence="10 11">VU population</strain>
        <tissue evidence="10">Whole body</tissue>
    </source>
</reference>
<evidence type="ECO:0000256" key="4">
    <source>
        <dbReference type="ARBA" id="ARBA00022692"/>
    </source>
</evidence>
<dbReference type="InterPro" id="IPR018629">
    <property type="entry name" value="XK-rel"/>
</dbReference>
<evidence type="ECO:0000256" key="2">
    <source>
        <dbReference type="ARBA" id="ARBA00008789"/>
    </source>
</evidence>
<dbReference type="PANTHER" id="PTHR16024">
    <property type="entry name" value="XK-RELATED PROTEIN"/>
    <property type="match status" value="1"/>
</dbReference>
<feature type="region of interest" description="Disordered" evidence="9">
    <location>
        <begin position="1"/>
        <end position="48"/>
    </location>
</feature>
<feature type="region of interest" description="Disordered" evidence="9">
    <location>
        <begin position="1145"/>
        <end position="1174"/>
    </location>
</feature>
<feature type="coiled-coil region" evidence="8">
    <location>
        <begin position="924"/>
        <end position="954"/>
    </location>
</feature>
<feature type="transmembrane region" description="Helical" evidence="7">
    <location>
        <begin position="496"/>
        <end position="515"/>
    </location>
</feature>
<keyword evidence="6 7" id="KW-0472">Membrane</keyword>
<feature type="compositionally biased region" description="Polar residues" evidence="9">
    <location>
        <begin position="824"/>
        <end position="842"/>
    </location>
</feature>
<dbReference type="AlphaFoldDB" id="A0A226F1E7"/>
<evidence type="ECO:0000256" key="5">
    <source>
        <dbReference type="ARBA" id="ARBA00022989"/>
    </source>
</evidence>
<feature type="transmembrane region" description="Helical" evidence="7">
    <location>
        <begin position="527"/>
        <end position="546"/>
    </location>
</feature>
<dbReference type="OMA" id="EFLPICD"/>
<organism evidence="10 11">
    <name type="scientific">Folsomia candida</name>
    <name type="common">Springtail</name>
    <dbReference type="NCBI Taxonomy" id="158441"/>
    <lineage>
        <taxon>Eukaryota</taxon>
        <taxon>Metazoa</taxon>
        <taxon>Ecdysozoa</taxon>
        <taxon>Arthropoda</taxon>
        <taxon>Hexapoda</taxon>
        <taxon>Collembola</taxon>
        <taxon>Entomobryomorpha</taxon>
        <taxon>Isotomoidea</taxon>
        <taxon>Isotomidae</taxon>
        <taxon>Proisotominae</taxon>
        <taxon>Folsomia</taxon>
    </lineage>
</organism>
<feature type="transmembrane region" description="Helical" evidence="7">
    <location>
        <begin position="431"/>
        <end position="450"/>
    </location>
</feature>
<feature type="transmembrane region" description="Helical" evidence="7">
    <location>
        <begin position="312"/>
        <end position="330"/>
    </location>
</feature>
<feature type="region of interest" description="Disordered" evidence="9">
    <location>
        <begin position="702"/>
        <end position="756"/>
    </location>
</feature>
<proteinExistence type="inferred from homology"/>
<feature type="transmembrane region" description="Helical" evidence="7">
    <location>
        <begin position="256"/>
        <end position="281"/>
    </location>
</feature>
<feature type="compositionally biased region" description="Acidic residues" evidence="9">
    <location>
        <begin position="1158"/>
        <end position="1168"/>
    </location>
</feature>
<sequence length="1224" mass="136970">MLTTMESSSSPTIHDLQRSTTNTPQQHHIHFYSNSNGEDQHHQKSFSNSLVSNHSQLSYLNNNGHVGGVKRSTPRLYTPTNFSGGGGAQRNRSQTQSPSTLSSGDGASNRVLMENGLMVTMPSPPGHLSLDHHHVLHCVGDDNMMMMMNSSGSHSITPPNSNSNTTISCGSGNSTSANIGVPHTTPKSTLNHNNNNHIQRQTDLENLRNNRTSPRPKAKKCILEEDDDNNVEKCVQKSGARSWVVPNQEFLPICDAMFNIISLAAYFCDIVFDVLTAYTWYRMSQDETDDLLLLDPQEAADHQSKSRAMCQWSLVALSFITLAALLSQGLSFKWYKESVKRGQIGPDGMDLEGPPTQCSTGALVVMHVSLCGVLWRYFKLFIPVDLRFVKNEVRDLCLLRLVHAFCEAVPMLLIQLYLIWGSSGPQEVSDFTIVSTSLSLFSVCWALASFSKNIRKQNVHKLVLTWLGVIFQFFWHLGTIISRVVALSLYASVYQFWIFLVLALHWICMLLWLISPKNLYNGEKISTFRKMLYSTLLAVVYTFCYVNVQESNSRQTVIIYYVTMILENTLLLSVWLIAKRYEDEIWYKNQVISAVFLCFGGGILFMVLYYRYFHLKRLSYVYDTESSIYRSSSVLNGGSSVNISGAIYPPPSLKGKQRREPSTVTELPNQNSNKNMANNINSAKELNGGTINGLGMIISNGGPNSHHQNNSDNNIIGTSAKEKKTPERYHKRNGSTHHDKGLKSDKSSVGGARGGVYNKINGHHIHHQNVPAGVFNCRFHPAMKRKKKKPSSFVPPPAVQQAASPTNNNNRTCPDDDEEEDETFSNQRGQRTSPSCLTPQQLHSTPGSGSGSGRRTISHHSDFHDFGGLMDTAERQLHSSGLTSNNNNKLPIVFPGGRMSHPFWKRPLSVAMGSENEGSVGSRVDIQQKLQEKKQQQLAELKEIQEEIKQGKLKRPQFNEIPQPVKPQVCQPIPVEKKKPINQPWFRTHNQQQDDSVMGDPPPPFIIYPRPPFMVPGSTNATVTTSDPNANEVILDPQYLVYASPTLEGSECGYYENPDWPIHSYEDPEPMYQNDDLHHDQSSGGGGCGAGIQRRRRNAKNRVSKESIYKSVRMHSDIDSQMSLPRSYTLPREFKYKRKYRKPIKNEQFLPSTNSSDGDVDSGEDDPEIYGSLGPLPLPSIHHVVLNGSNDVVPIVTSSSSAPQPSKKSHPMSRRQNKLHETKL</sequence>
<feature type="compositionally biased region" description="Polar residues" evidence="9">
    <location>
        <begin position="702"/>
        <end position="717"/>
    </location>
</feature>
<feature type="region of interest" description="Disordered" evidence="9">
    <location>
        <begin position="783"/>
        <end position="860"/>
    </location>
</feature>
<evidence type="ECO:0000256" key="3">
    <source>
        <dbReference type="ARBA" id="ARBA00022475"/>
    </source>
</evidence>
<evidence type="ECO:0000313" key="11">
    <source>
        <dbReference type="Proteomes" id="UP000198287"/>
    </source>
</evidence>
<evidence type="ECO:0000256" key="7">
    <source>
        <dbReference type="RuleBase" id="RU910716"/>
    </source>
</evidence>
<keyword evidence="4 7" id="KW-0812">Transmembrane</keyword>
<keyword evidence="3" id="KW-1003">Cell membrane</keyword>
<keyword evidence="5 7" id="KW-1133">Transmembrane helix</keyword>
<dbReference type="OrthoDB" id="6356248at2759"/>
<comment type="similarity">
    <text evidence="2 7">Belongs to the XK family.</text>
</comment>
<feature type="transmembrane region" description="Helical" evidence="7">
    <location>
        <begin position="359"/>
        <end position="378"/>
    </location>
</feature>
<feature type="transmembrane region" description="Helical" evidence="7">
    <location>
        <begin position="398"/>
        <end position="419"/>
    </location>
</feature>
<feature type="compositionally biased region" description="Polar residues" evidence="9">
    <location>
        <begin position="1"/>
        <end position="37"/>
    </location>
</feature>
<keyword evidence="8" id="KW-0175">Coiled coil</keyword>
<keyword evidence="11" id="KW-1185">Reference proteome</keyword>
<comment type="subcellular location">
    <subcellularLocation>
        <location evidence="1">Cell membrane</location>
        <topology evidence="1">Multi-pass membrane protein</topology>
    </subcellularLocation>
    <subcellularLocation>
        <location evidence="7">Membrane</location>
        <topology evidence="7">Multi-pass membrane protein</topology>
    </subcellularLocation>
</comment>